<organism evidence="3 4">
    <name type="scientific">Pseudomonas mangrovi</name>
    <dbReference type="NCBI Taxonomy" id="2161748"/>
    <lineage>
        <taxon>Bacteria</taxon>
        <taxon>Pseudomonadati</taxon>
        <taxon>Pseudomonadota</taxon>
        <taxon>Gammaproteobacteria</taxon>
        <taxon>Pseudomonadales</taxon>
        <taxon>Pseudomonadaceae</taxon>
        <taxon>Pseudomonas</taxon>
    </lineage>
</organism>
<dbReference type="Pfam" id="PF16220">
    <property type="entry name" value="DUF4880"/>
    <property type="match status" value="1"/>
</dbReference>
<dbReference type="PANTHER" id="PTHR30273">
    <property type="entry name" value="PERIPLASMIC SIGNAL SENSOR AND SIGMA FACTOR ACTIVATOR FECR-RELATED"/>
    <property type="match status" value="1"/>
</dbReference>
<dbReference type="Pfam" id="PF04773">
    <property type="entry name" value="FecR"/>
    <property type="match status" value="1"/>
</dbReference>
<evidence type="ECO:0000313" key="4">
    <source>
        <dbReference type="Proteomes" id="UP000244064"/>
    </source>
</evidence>
<feature type="domain" description="FecR protein" evidence="1">
    <location>
        <begin position="110"/>
        <end position="203"/>
    </location>
</feature>
<dbReference type="AlphaFoldDB" id="A0A2T5PDF0"/>
<dbReference type="PANTHER" id="PTHR30273:SF2">
    <property type="entry name" value="PROTEIN FECR"/>
    <property type="match status" value="1"/>
</dbReference>
<gene>
    <name evidence="3" type="ORF">DBO85_03520</name>
</gene>
<keyword evidence="4" id="KW-1185">Reference proteome</keyword>
<dbReference type="Proteomes" id="UP000244064">
    <property type="component" value="Unassembled WGS sequence"/>
</dbReference>
<evidence type="ECO:0000313" key="3">
    <source>
        <dbReference type="EMBL" id="PTU75753.1"/>
    </source>
</evidence>
<comment type="caution">
    <text evidence="3">The sequence shown here is derived from an EMBL/GenBank/DDBJ whole genome shotgun (WGS) entry which is preliminary data.</text>
</comment>
<dbReference type="InterPro" id="IPR032623">
    <property type="entry name" value="FecR_N"/>
</dbReference>
<feature type="domain" description="FecR N-terminal" evidence="2">
    <location>
        <begin position="10"/>
        <end position="52"/>
    </location>
</feature>
<evidence type="ECO:0000259" key="2">
    <source>
        <dbReference type="Pfam" id="PF16220"/>
    </source>
</evidence>
<name>A0A2T5PDF0_9PSED</name>
<dbReference type="OrthoDB" id="1099576at2"/>
<reference evidence="3 4" key="1">
    <citation type="submission" date="2018-04" db="EMBL/GenBank/DDBJ databases">
        <title>Pseudomonas sp. nov., isolated from mangrove soil.</title>
        <authorList>
            <person name="Chen C."/>
        </authorList>
    </citation>
    <scope>NUCLEOTIDE SEQUENCE [LARGE SCALE GENOMIC DNA]</scope>
    <source>
        <strain evidence="3 4">TC-11</strain>
    </source>
</reference>
<protein>
    <submittedName>
        <fullName evidence="3">Fe2+-dicitrate sensor protein</fullName>
    </submittedName>
</protein>
<dbReference type="RefSeq" id="WP_108105290.1">
    <property type="nucleotide sequence ID" value="NZ_QASN01000006.1"/>
</dbReference>
<proteinExistence type="predicted"/>
<dbReference type="EMBL" id="QASN01000006">
    <property type="protein sequence ID" value="PTU75753.1"/>
    <property type="molecule type" value="Genomic_DNA"/>
</dbReference>
<dbReference type="GO" id="GO:0016989">
    <property type="term" value="F:sigma factor antagonist activity"/>
    <property type="evidence" value="ECO:0007669"/>
    <property type="project" value="TreeGrafter"/>
</dbReference>
<accession>A0A2T5PDF0</accession>
<sequence length="315" mass="34380">MSALDHAVVEQAIAWRVCLATGTCAAETFAACQSWRAQHPEHELAWQRLDALEGRFAAIPAALGHATLAAARHDPQRRRALKALVLLVAAGGAGMLGVSNGNVVQPWLANLRTGVGERRSLELPGGGRLHMNAGSALDIDFAGERRLLRLYQGEILLETGNQAAPRPLLVSTDFGSLRALDSRLLLRQHVDGMQLAVYAGAVEVRPADGRRQRVEEGWQARFDAHGVTAPQPAESERASWVDGVLVARDMRLDQFVAEFERQRHGLLRCDPAIAGLRISGVFPLDDSERALAAVARTLPVQVVYRTRWWVTLQPA</sequence>
<evidence type="ECO:0000259" key="1">
    <source>
        <dbReference type="Pfam" id="PF04773"/>
    </source>
</evidence>
<dbReference type="InterPro" id="IPR012373">
    <property type="entry name" value="Ferrdict_sens_TM"/>
</dbReference>
<dbReference type="PIRSF" id="PIRSF018266">
    <property type="entry name" value="FecR"/>
    <property type="match status" value="1"/>
</dbReference>
<dbReference type="Gene3D" id="2.60.120.1440">
    <property type="match status" value="1"/>
</dbReference>
<dbReference type="InterPro" id="IPR006860">
    <property type="entry name" value="FecR"/>
</dbReference>